<dbReference type="InterPro" id="IPR001412">
    <property type="entry name" value="aa-tRNA-synth_I_CS"/>
</dbReference>
<dbReference type="EMBL" id="BAABAJ010000022">
    <property type="protein sequence ID" value="GAA3935761.1"/>
    <property type="molecule type" value="Genomic_DNA"/>
</dbReference>
<dbReference type="InterPro" id="IPR014729">
    <property type="entry name" value="Rossmann-like_a/b/a_fold"/>
</dbReference>
<dbReference type="SUPFAM" id="SSF57770">
    <property type="entry name" value="Methionyl-tRNA synthetase (MetRS), Zn-domain"/>
    <property type="match status" value="1"/>
</dbReference>
<organism evidence="9 10">
    <name type="scientific">Streptomyces gulbargensis</name>
    <dbReference type="NCBI Taxonomy" id="364901"/>
    <lineage>
        <taxon>Bacteria</taxon>
        <taxon>Bacillati</taxon>
        <taxon>Actinomycetota</taxon>
        <taxon>Actinomycetes</taxon>
        <taxon>Kitasatosporales</taxon>
        <taxon>Streptomycetaceae</taxon>
        <taxon>Streptomyces</taxon>
    </lineage>
</organism>
<dbReference type="PROSITE" id="PS00178">
    <property type="entry name" value="AA_TRNA_LIGASE_I"/>
    <property type="match status" value="1"/>
</dbReference>
<evidence type="ECO:0000256" key="2">
    <source>
        <dbReference type="ARBA" id="ARBA00022741"/>
    </source>
</evidence>
<evidence type="ECO:0000256" key="5">
    <source>
        <dbReference type="ARBA" id="ARBA00023146"/>
    </source>
</evidence>
<dbReference type="SUPFAM" id="SSF52374">
    <property type="entry name" value="Nucleotidylyl transferase"/>
    <property type="match status" value="1"/>
</dbReference>
<dbReference type="Gene3D" id="3.40.50.620">
    <property type="entry name" value="HUPs"/>
    <property type="match status" value="1"/>
</dbReference>
<evidence type="ECO:0000313" key="9">
    <source>
        <dbReference type="EMBL" id="GAA3935761.1"/>
    </source>
</evidence>
<evidence type="ECO:0000256" key="1">
    <source>
        <dbReference type="ARBA" id="ARBA00022598"/>
    </source>
</evidence>
<dbReference type="InterPro" id="IPR029038">
    <property type="entry name" value="MetRS_Zn"/>
</dbReference>
<keyword evidence="1 7" id="KW-0436">Ligase</keyword>
<keyword evidence="3 7" id="KW-0067">ATP-binding</keyword>
<feature type="domain" description="Methionyl/Leucyl tRNA synthetase" evidence="8">
    <location>
        <begin position="15"/>
        <end position="405"/>
    </location>
</feature>
<keyword evidence="5 7" id="KW-0030">Aminoacyl-tRNA synthetase</keyword>
<gene>
    <name evidence="9" type="ORF">GCM10022244_50230</name>
</gene>
<dbReference type="InterPro" id="IPR015413">
    <property type="entry name" value="Methionyl/Leucyl_tRNA_Synth"/>
</dbReference>
<reference evidence="10" key="1">
    <citation type="journal article" date="2019" name="Int. J. Syst. Evol. Microbiol.">
        <title>The Global Catalogue of Microorganisms (GCM) 10K type strain sequencing project: providing services to taxonomists for standard genome sequencing and annotation.</title>
        <authorList>
            <consortium name="The Broad Institute Genomics Platform"/>
            <consortium name="The Broad Institute Genome Sequencing Center for Infectious Disease"/>
            <person name="Wu L."/>
            <person name="Ma J."/>
        </authorList>
    </citation>
    <scope>NUCLEOTIDE SEQUENCE [LARGE SCALE GENOMIC DNA]</scope>
    <source>
        <strain evidence="10">JCM 16956</strain>
    </source>
</reference>
<name>A0ABP7N3A9_9ACTN</name>
<evidence type="ECO:0000256" key="7">
    <source>
        <dbReference type="RuleBase" id="RU363039"/>
    </source>
</evidence>
<evidence type="ECO:0000313" key="10">
    <source>
        <dbReference type="Proteomes" id="UP001501000"/>
    </source>
</evidence>
<comment type="catalytic activity">
    <reaction evidence="6">
        <text>tRNA(Met) + L-methionine + ATP = L-methionyl-tRNA(Met) + AMP + diphosphate</text>
        <dbReference type="Rhea" id="RHEA:13481"/>
        <dbReference type="Rhea" id="RHEA-COMP:9667"/>
        <dbReference type="Rhea" id="RHEA-COMP:9698"/>
        <dbReference type="ChEBI" id="CHEBI:30616"/>
        <dbReference type="ChEBI" id="CHEBI:33019"/>
        <dbReference type="ChEBI" id="CHEBI:57844"/>
        <dbReference type="ChEBI" id="CHEBI:78442"/>
        <dbReference type="ChEBI" id="CHEBI:78530"/>
        <dbReference type="ChEBI" id="CHEBI:456215"/>
        <dbReference type="EC" id="6.1.1.10"/>
    </reaction>
</comment>
<evidence type="ECO:0000256" key="4">
    <source>
        <dbReference type="ARBA" id="ARBA00022917"/>
    </source>
</evidence>
<dbReference type="Proteomes" id="UP001501000">
    <property type="component" value="Unassembled WGS sequence"/>
</dbReference>
<sequence length="532" mass="57504">MNLLEQVRRGPARPHLVTAAYHTPNGPLHLGHIGGPFLSADVVARHLETLGHPVARISATDSHESYILMTARRGGLTPEAVATRYHDEALTALTGLGMHQDAWPDMHRAPYRDLYHARSHATVEDLARRGRLVHETEKLLHSTTTGQGLVGAFVQGGCPACGSGAAGSSCEACGLWFGPADLTGARPTLPEDGTAELRAVRSAFLPGDPRWFSGEEAARRFPPGYAELLEAYVAHNGRRIRLNHPLGWGVPWSGGTADDVHLSYGTGTYAAFSILRDLYRDADPAGRDAFARDTDVVTIATGGYDATLPWMFVLAFMDDDTDWQPHQHHIMNRFLLLNGSKFSTSRKHVIWAHDYLDAGLSVDALRGYLASLSNADGESDFRTAGFTDWTSRVLADRWDPIVRRALRDGAHHDATYSESFTAEAVAALTAAADALRPPTTSPRAALATLDAWITRAEPGLAPGHHPLWLAVVSLLAWPLMPTFGTQLWTALGGTGHPTLATPLPDRITAPEAYEGLSAVPRTSVEALLPQPA</sequence>
<accession>A0ABP7N3A9</accession>
<evidence type="ECO:0000256" key="6">
    <source>
        <dbReference type="ARBA" id="ARBA00047364"/>
    </source>
</evidence>
<dbReference type="Pfam" id="PF09334">
    <property type="entry name" value="tRNA-synt_1g"/>
    <property type="match status" value="1"/>
</dbReference>
<dbReference type="Gene3D" id="2.20.28.20">
    <property type="entry name" value="Methionyl-tRNA synthetase, Zn-domain"/>
    <property type="match status" value="1"/>
</dbReference>
<protein>
    <recommendedName>
        <fullName evidence="8">Methionyl/Leucyl tRNA synthetase domain-containing protein</fullName>
    </recommendedName>
</protein>
<evidence type="ECO:0000256" key="3">
    <source>
        <dbReference type="ARBA" id="ARBA00022840"/>
    </source>
</evidence>
<dbReference type="PANTHER" id="PTHR45765">
    <property type="entry name" value="METHIONINE--TRNA LIGASE"/>
    <property type="match status" value="1"/>
</dbReference>
<keyword evidence="4 7" id="KW-0648">Protein biosynthesis</keyword>
<proteinExistence type="inferred from homology"/>
<keyword evidence="10" id="KW-1185">Reference proteome</keyword>
<dbReference type="RefSeq" id="WP_345286656.1">
    <property type="nucleotide sequence ID" value="NZ_BAABAJ010000022.1"/>
</dbReference>
<dbReference type="InterPro" id="IPR023458">
    <property type="entry name" value="Met-tRNA_ligase_1"/>
</dbReference>
<dbReference type="PANTHER" id="PTHR45765:SF1">
    <property type="entry name" value="METHIONINE--TRNA LIGASE, CYTOPLASMIC"/>
    <property type="match status" value="1"/>
</dbReference>
<keyword evidence="2 7" id="KW-0547">Nucleotide-binding</keyword>
<comment type="caution">
    <text evidence="9">The sequence shown here is derived from an EMBL/GenBank/DDBJ whole genome shotgun (WGS) entry which is preliminary data.</text>
</comment>
<comment type="similarity">
    <text evidence="7">Belongs to the class-I aminoacyl-tRNA synthetase family.</text>
</comment>
<evidence type="ECO:0000259" key="8">
    <source>
        <dbReference type="Pfam" id="PF09334"/>
    </source>
</evidence>